<keyword evidence="7" id="KW-0963">Cytoplasm</keyword>
<name>A0A0K3ASC3_BABMR</name>
<dbReference type="GO" id="GO:0005634">
    <property type="term" value="C:nucleus"/>
    <property type="evidence" value="ECO:0007669"/>
    <property type="project" value="UniProtKB-SubCell"/>
</dbReference>
<evidence type="ECO:0000256" key="11">
    <source>
        <dbReference type="SAM" id="MobiDB-lite"/>
    </source>
</evidence>
<dbReference type="GO" id="GO:0034450">
    <property type="term" value="F:ubiquitin-ubiquitin ligase activity"/>
    <property type="evidence" value="ECO:0007669"/>
    <property type="project" value="InterPro"/>
</dbReference>
<dbReference type="GO" id="GO:0000151">
    <property type="term" value="C:ubiquitin ligase complex"/>
    <property type="evidence" value="ECO:0007669"/>
    <property type="project" value="InterPro"/>
</dbReference>
<dbReference type="Proteomes" id="UP000002899">
    <property type="component" value="Chromosome III"/>
</dbReference>
<dbReference type="SMART" id="SM00504">
    <property type="entry name" value="Ubox"/>
    <property type="match status" value="1"/>
</dbReference>
<organism evidence="13 14">
    <name type="scientific">Babesia microti (strain RI)</name>
    <dbReference type="NCBI Taxonomy" id="1133968"/>
    <lineage>
        <taxon>Eukaryota</taxon>
        <taxon>Sar</taxon>
        <taxon>Alveolata</taxon>
        <taxon>Apicomplexa</taxon>
        <taxon>Aconoidasida</taxon>
        <taxon>Piroplasmida</taxon>
        <taxon>Babesiidae</taxon>
        <taxon>Babesia</taxon>
    </lineage>
</organism>
<feature type="region of interest" description="Disordered" evidence="11">
    <location>
        <begin position="738"/>
        <end position="787"/>
    </location>
</feature>
<dbReference type="UniPathway" id="UPA00143"/>
<keyword evidence="9" id="KW-0833">Ubl conjugation pathway</keyword>
<proteinExistence type="inferred from homology"/>
<dbReference type="InterPro" id="IPR003613">
    <property type="entry name" value="Ubox_domain"/>
</dbReference>
<dbReference type="Pfam" id="PF04564">
    <property type="entry name" value="U-box"/>
    <property type="match status" value="1"/>
</dbReference>
<keyword evidence="8" id="KW-0808">Transferase</keyword>
<dbReference type="GO" id="GO:0000209">
    <property type="term" value="P:protein polyubiquitination"/>
    <property type="evidence" value="ECO:0007669"/>
    <property type="project" value="TreeGrafter"/>
</dbReference>
<keyword evidence="14" id="KW-1185">Reference proteome</keyword>
<feature type="compositionally biased region" description="Low complexity" evidence="11">
    <location>
        <begin position="750"/>
        <end position="769"/>
    </location>
</feature>
<dbReference type="RefSeq" id="XP_012649386.1">
    <property type="nucleotide sequence ID" value="XM_012793932.1"/>
</dbReference>
<accession>A0A0K3ASC3</accession>
<dbReference type="PANTHER" id="PTHR13931:SF2">
    <property type="entry name" value="UBIQUITIN CONJUGATION FACTOR E4 B"/>
    <property type="match status" value="1"/>
</dbReference>
<comment type="pathway">
    <text evidence="4">Protein modification; protein ubiquitination.</text>
</comment>
<sequence length="1014" mass="116881">MSGDHVESLQRILHVTVNKSPSIIFNDCEDEPWNGDSKNLPLYIGNAPFLNGEPHKLIDNVDKILQVLVKKANKIHANPITVMYHVFSRSEIIKWPNLINICNLSISQCCLYLCCPQYYGIELQIDDRISKLLEFFQSNSGKALKFGIDILLNLQQDNPEDYLVINKKLSELLVKELCDRTLGNPKTKIISIINSLISNKSIAMLLCKEWFNSAVWDKPLMVERKLFWGRLLAITSLNEFGPGKLDDDSWYHNQTPTRQTYFSSRMTLPALIASINTVQSEISQGNVISNSVIKTFIKIDSEMRYYVLKYFGKILEGNSIKARVGRNAMSRFGEYRSQSLNKTYTFMLTINGDNSFGFCLNFSWILITLCYGIQLNKVNTLMCSFCASDSDKVKELMCFCSKCVFMGDDEQVMAAKVLVEKLPIEQEIDKFTNQIYWLTYKSINVMVKPCLDEYIAIIRHMSEASNEEERLQLFSHYCIWHSIVEHQDFLDKFWHYINLSLSLIMRACCIYLPDGLEDDEAIQYLTTQGRGKLQNLLLYRANKFKVRIGNNDSLMSPQLTLLPVDFIGDIIEIVKRLIIIYPSKHIKISTVDILYGLDLELFTSVCIIIMTESKLFKNIHLRCDAASMSLFYLNIYANNYWNKLLEFQTTKSYLVKALTMVFVDTQKASYYDRINFRLPLVENISGLLKVPEYKVSFNNLVDTDNQLFVHLLHLLLNDMSFLIEEVVSLLTEIKRRENQPDPQNNVDTDTSNVFNSNTNSGTSTNPNNGDDNENNEQILDEGGDNRSSSFQMLKSRARSTVTYGLKVCKLVGLFSELFKTYILDSPIILPQVVTCLNNCIDNLVGPNCLKLKVKNMTEYNFDPREWLRSIMSCYNNLNSNMHVFCKSIAAEERYYNHNTFKKALRIARRENMFPSKILANFQVMIETVQQFASNLTIEVDIPEEFLDPIMQEIMLDPVLLPTSNNVMDRAVIERHLMSEPTDPFNRIHLTSDDLVPQPELKEKILRFMNEHNIN</sequence>
<comment type="similarity">
    <text evidence="5">Belongs to the ubiquitin conjugation factor E4 family.</text>
</comment>
<evidence type="ECO:0000256" key="6">
    <source>
        <dbReference type="ARBA" id="ARBA00012483"/>
    </source>
</evidence>
<dbReference type="GeneID" id="24425422"/>
<dbReference type="OMA" id="YMNIHTW"/>
<comment type="subcellular location">
    <subcellularLocation>
        <location evidence="3">Cytoplasm</location>
    </subcellularLocation>
    <subcellularLocation>
        <location evidence="2">Nucleus</location>
    </subcellularLocation>
</comment>
<dbReference type="GO" id="GO:0036503">
    <property type="term" value="P:ERAD pathway"/>
    <property type="evidence" value="ECO:0007669"/>
    <property type="project" value="InterPro"/>
</dbReference>
<evidence type="ECO:0000313" key="13">
    <source>
        <dbReference type="EMBL" id="CTQ41375.1"/>
    </source>
</evidence>
<comment type="catalytic activity">
    <reaction evidence="1">
        <text>S-ubiquitinyl-[E2 ubiquitin-conjugating enzyme]-L-cysteine + [acceptor protein]-L-lysine = [E2 ubiquitin-conjugating enzyme]-L-cysteine + N(6)-ubiquitinyl-[acceptor protein]-L-lysine.</text>
        <dbReference type="EC" id="2.3.2.27"/>
    </reaction>
</comment>
<dbReference type="EC" id="2.3.2.27" evidence="6"/>
<dbReference type="SUPFAM" id="SSF57850">
    <property type="entry name" value="RING/U-box"/>
    <property type="match status" value="1"/>
</dbReference>
<dbReference type="Pfam" id="PF10408">
    <property type="entry name" value="Ufd2P_core"/>
    <property type="match status" value="1"/>
</dbReference>
<keyword evidence="10" id="KW-0539">Nucleus</keyword>
<evidence type="ECO:0000256" key="10">
    <source>
        <dbReference type="ARBA" id="ARBA00023242"/>
    </source>
</evidence>
<dbReference type="InterPro" id="IPR045132">
    <property type="entry name" value="UBE4"/>
</dbReference>
<dbReference type="Gene3D" id="3.30.40.10">
    <property type="entry name" value="Zinc/RING finger domain, C3HC4 (zinc finger)"/>
    <property type="match status" value="1"/>
</dbReference>
<dbReference type="InterPro" id="IPR013083">
    <property type="entry name" value="Znf_RING/FYVE/PHD"/>
</dbReference>
<evidence type="ECO:0000256" key="2">
    <source>
        <dbReference type="ARBA" id="ARBA00004123"/>
    </source>
</evidence>
<evidence type="ECO:0000259" key="12">
    <source>
        <dbReference type="PROSITE" id="PS51698"/>
    </source>
</evidence>
<protein>
    <recommendedName>
        <fullName evidence="6">RING-type E3 ubiquitin transferase</fullName>
        <ecNumber evidence="6">2.3.2.27</ecNumber>
    </recommendedName>
</protein>
<keyword evidence="13" id="KW-0436">Ligase</keyword>
<dbReference type="InterPro" id="IPR019474">
    <property type="entry name" value="Ub_conjug_fac_E4_core"/>
</dbReference>
<evidence type="ECO:0000256" key="3">
    <source>
        <dbReference type="ARBA" id="ARBA00004496"/>
    </source>
</evidence>
<evidence type="ECO:0000256" key="4">
    <source>
        <dbReference type="ARBA" id="ARBA00004906"/>
    </source>
</evidence>
<dbReference type="PANTHER" id="PTHR13931">
    <property type="entry name" value="UBIQUITINATION FACTOR E4"/>
    <property type="match status" value="1"/>
</dbReference>
<feature type="compositionally biased region" description="Polar residues" evidence="11">
    <location>
        <begin position="740"/>
        <end position="749"/>
    </location>
</feature>
<feature type="domain" description="U-box" evidence="12">
    <location>
        <begin position="940"/>
        <end position="1014"/>
    </location>
</feature>
<evidence type="ECO:0000313" key="14">
    <source>
        <dbReference type="Proteomes" id="UP000002899"/>
    </source>
</evidence>
<dbReference type="GO" id="GO:0016874">
    <property type="term" value="F:ligase activity"/>
    <property type="evidence" value="ECO:0007669"/>
    <property type="project" value="UniProtKB-KW"/>
</dbReference>
<dbReference type="OrthoDB" id="20295at2759"/>
<dbReference type="AlphaFoldDB" id="A0A0K3ASC3"/>
<dbReference type="GO" id="GO:0006511">
    <property type="term" value="P:ubiquitin-dependent protein catabolic process"/>
    <property type="evidence" value="ECO:0007669"/>
    <property type="project" value="InterPro"/>
</dbReference>
<gene>
    <name evidence="13" type="ORF">BMR1_03g03875</name>
</gene>
<dbReference type="PROSITE" id="PS51698">
    <property type="entry name" value="U_BOX"/>
    <property type="match status" value="1"/>
</dbReference>
<feature type="compositionally biased region" description="Acidic residues" evidence="11">
    <location>
        <begin position="770"/>
        <end position="782"/>
    </location>
</feature>
<dbReference type="FunFam" id="3.30.40.10:FF:000055">
    <property type="entry name" value="Ubiquitin conjugation factor e4 a"/>
    <property type="match status" value="1"/>
</dbReference>
<dbReference type="VEuPathDB" id="PiroplasmaDB:BMR1_03g03875"/>
<evidence type="ECO:0000256" key="9">
    <source>
        <dbReference type="ARBA" id="ARBA00022786"/>
    </source>
</evidence>
<evidence type="ECO:0000256" key="8">
    <source>
        <dbReference type="ARBA" id="ARBA00022679"/>
    </source>
</evidence>
<evidence type="ECO:0000256" key="5">
    <source>
        <dbReference type="ARBA" id="ARBA00007434"/>
    </source>
</evidence>
<dbReference type="EMBL" id="LN871598">
    <property type="protein sequence ID" value="CTQ41375.1"/>
    <property type="molecule type" value="Genomic_DNA"/>
</dbReference>
<evidence type="ECO:0000256" key="1">
    <source>
        <dbReference type="ARBA" id="ARBA00000900"/>
    </source>
</evidence>
<reference evidence="13 14" key="3">
    <citation type="journal article" date="2016" name="Sci. Rep.">
        <title>Genome-wide diversity and gene expression profiling of Babesia microti isolates identify polymorphic genes that mediate host-pathogen interactions.</title>
        <authorList>
            <person name="Silva J.C."/>
            <person name="Cornillot E."/>
            <person name="McCracken C."/>
            <person name="Usmani-Brown S."/>
            <person name="Dwivedi A."/>
            <person name="Ifeonu O.O."/>
            <person name="Crabtree J."/>
            <person name="Gotia H.T."/>
            <person name="Virji A.Z."/>
            <person name="Reynes C."/>
            <person name="Colinge J."/>
            <person name="Kumar V."/>
            <person name="Lawres L."/>
            <person name="Pazzi J.E."/>
            <person name="Pablo J.V."/>
            <person name="Hung C."/>
            <person name="Brancato J."/>
            <person name="Kumari P."/>
            <person name="Orvis J."/>
            <person name="Tretina K."/>
            <person name="Chibucos M."/>
            <person name="Ott S."/>
            <person name="Sadzewicz L."/>
            <person name="Sengamalay N."/>
            <person name="Shetty A.C."/>
            <person name="Su Q."/>
            <person name="Tallon L."/>
            <person name="Fraser C.M."/>
            <person name="Frutos R."/>
            <person name="Molina D.M."/>
            <person name="Krause P.J."/>
            <person name="Ben Mamoun C."/>
        </authorList>
    </citation>
    <scope>NUCLEOTIDE SEQUENCE [LARGE SCALE GENOMIC DNA]</scope>
    <source>
        <strain evidence="13 14">RI</strain>
    </source>
</reference>
<evidence type="ECO:0000256" key="7">
    <source>
        <dbReference type="ARBA" id="ARBA00022490"/>
    </source>
</evidence>
<dbReference type="GO" id="GO:0005737">
    <property type="term" value="C:cytoplasm"/>
    <property type="evidence" value="ECO:0007669"/>
    <property type="project" value="UniProtKB-SubCell"/>
</dbReference>
<dbReference type="KEGG" id="bmic:BMR1_03g03875"/>
<reference evidence="13 14" key="2">
    <citation type="journal article" date="2013" name="PLoS ONE">
        <title>Whole genome mapping and re-organization of the nuclear and mitochondrial genomes of Babesia microti isolates.</title>
        <authorList>
            <person name="Cornillot E."/>
            <person name="Dassouli A."/>
            <person name="Garg A."/>
            <person name="Pachikara N."/>
            <person name="Randazzo S."/>
            <person name="Depoix D."/>
            <person name="Carcy B."/>
            <person name="Delbecq S."/>
            <person name="Frutos R."/>
            <person name="Silva J.C."/>
            <person name="Sutton R."/>
            <person name="Krause P.J."/>
            <person name="Mamoun C.B."/>
        </authorList>
    </citation>
    <scope>NUCLEOTIDE SEQUENCE [LARGE SCALE GENOMIC DNA]</scope>
    <source>
        <strain evidence="13 14">RI</strain>
    </source>
</reference>
<reference evidence="13 14" key="1">
    <citation type="journal article" date="2012" name="Nucleic Acids Res.">
        <title>Sequencing of the smallest Apicomplexan genome from the human pathogen Babesia microti.</title>
        <authorList>
            <person name="Cornillot E."/>
            <person name="Hadj-Kaddour K."/>
            <person name="Dassouli A."/>
            <person name="Noel B."/>
            <person name="Ranwez V."/>
            <person name="Vacherie B."/>
            <person name="Augagneur Y."/>
            <person name="Bres V."/>
            <person name="Duclos A."/>
            <person name="Randazzo S."/>
            <person name="Carcy B."/>
            <person name="Debierre-Grockiego F."/>
            <person name="Delbecq S."/>
            <person name="Moubri-Menage K."/>
            <person name="Shams-Eldin H."/>
            <person name="Usmani-Brown S."/>
            <person name="Bringaud F."/>
            <person name="Wincker P."/>
            <person name="Vivares C.P."/>
            <person name="Schwarz R.T."/>
            <person name="Schetters T.P."/>
            <person name="Krause P.J."/>
            <person name="Gorenflot A."/>
            <person name="Berry V."/>
            <person name="Barbe V."/>
            <person name="Ben Mamoun C."/>
        </authorList>
    </citation>
    <scope>NUCLEOTIDE SEQUENCE [LARGE SCALE GENOMIC DNA]</scope>
    <source>
        <strain evidence="13 14">RI</strain>
    </source>
</reference>